<dbReference type="STRING" id="375574.GCA_001418035_00735"/>
<organism evidence="2 3">
    <name type="scientific">Gulbenkiania indica</name>
    <dbReference type="NCBI Taxonomy" id="375574"/>
    <lineage>
        <taxon>Bacteria</taxon>
        <taxon>Pseudomonadati</taxon>
        <taxon>Pseudomonadota</taxon>
        <taxon>Betaproteobacteria</taxon>
        <taxon>Neisseriales</taxon>
        <taxon>Chromobacteriaceae</taxon>
        <taxon>Gulbenkiania</taxon>
    </lineage>
</organism>
<sequence length="217" mass="23023">MDDIADLIRRLESLIRYGTIAEVQMAPPRVRVQSGQLTTTWRPWISLRAGDTTEWDPPTIGEQCVFFSPSGDPATSFALVGLFSDANPAPSSSPDEHVRLYPDGARIAYNHATGALSAIGIKTGLVQASEHCTVDCPESTFTGNVLVKGTLTVEKLLTYMAGMSGQGGDSGAKTVIKGDIEHEGSFKRSGGSFTSAEVLQDGHRHQDSIGGMTGGPQ</sequence>
<evidence type="ECO:0000313" key="3">
    <source>
        <dbReference type="Proteomes" id="UP000243535"/>
    </source>
</evidence>
<protein>
    <submittedName>
        <fullName evidence="2">Phage baseplate assembly protein V</fullName>
    </submittedName>
</protein>
<accession>A0A0K6GU24</accession>
<dbReference type="AlphaFoldDB" id="A0A0K6GU24"/>
<dbReference type="NCBIfam" id="TIGR01644">
    <property type="entry name" value="phage_P2_V"/>
    <property type="match status" value="1"/>
</dbReference>
<evidence type="ECO:0000259" key="1">
    <source>
        <dbReference type="Pfam" id="PF04717"/>
    </source>
</evidence>
<feature type="domain" description="Gp5/Type VI secretion system Vgr protein OB-fold" evidence="1">
    <location>
        <begin position="17"/>
        <end position="83"/>
    </location>
</feature>
<dbReference type="Gene3D" id="6.20.150.10">
    <property type="match status" value="1"/>
</dbReference>
<name>A0A0K6GU24_9NEIS</name>
<dbReference type="InterPro" id="IPR037026">
    <property type="entry name" value="Vgr_OB-fold_dom_sf"/>
</dbReference>
<dbReference type="Pfam" id="PF04717">
    <property type="entry name" value="Phage_base_V"/>
    <property type="match status" value="1"/>
</dbReference>
<dbReference type="OrthoDB" id="4931325at2"/>
<dbReference type="EMBL" id="CYHA01000002">
    <property type="protein sequence ID" value="CUA82088.1"/>
    <property type="molecule type" value="Genomic_DNA"/>
</dbReference>
<keyword evidence="3" id="KW-1185">Reference proteome</keyword>
<reference evidence="3" key="1">
    <citation type="submission" date="2015-08" db="EMBL/GenBank/DDBJ databases">
        <authorList>
            <person name="Varghese N."/>
        </authorList>
    </citation>
    <scope>NUCLEOTIDE SEQUENCE [LARGE SCALE GENOMIC DNA]</scope>
    <source>
        <strain evidence="3">DSM 17901</strain>
    </source>
</reference>
<evidence type="ECO:0000313" key="2">
    <source>
        <dbReference type="EMBL" id="CUA82088.1"/>
    </source>
</evidence>
<dbReference type="Proteomes" id="UP000243535">
    <property type="component" value="Unassembled WGS sequence"/>
</dbReference>
<dbReference type="InterPro" id="IPR006531">
    <property type="entry name" value="Gp5/Vgr_OB"/>
</dbReference>
<dbReference type="Gene3D" id="2.40.50.230">
    <property type="entry name" value="Gp5 N-terminal domain"/>
    <property type="match status" value="1"/>
</dbReference>
<gene>
    <name evidence="2" type="ORF">Ga0061063_0943</name>
</gene>
<dbReference type="RefSeq" id="WP_055433460.1">
    <property type="nucleotide sequence ID" value="NZ_CYHA01000002.1"/>
</dbReference>
<dbReference type="InterPro" id="IPR013046">
    <property type="entry name" value="GpV/Gp45"/>
</dbReference>
<proteinExistence type="predicted"/>